<organism evidence="1 2">
    <name type="scientific">Arctium lappa</name>
    <name type="common">Greater burdock</name>
    <name type="synonym">Lappa major</name>
    <dbReference type="NCBI Taxonomy" id="4217"/>
    <lineage>
        <taxon>Eukaryota</taxon>
        <taxon>Viridiplantae</taxon>
        <taxon>Streptophyta</taxon>
        <taxon>Embryophyta</taxon>
        <taxon>Tracheophyta</taxon>
        <taxon>Spermatophyta</taxon>
        <taxon>Magnoliopsida</taxon>
        <taxon>eudicotyledons</taxon>
        <taxon>Gunneridae</taxon>
        <taxon>Pentapetalae</taxon>
        <taxon>asterids</taxon>
        <taxon>campanulids</taxon>
        <taxon>Asterales</taxon>
        <taxon>Asteraceae</taxon>
        <taxon>Carduoideae</taxon>
        <taxon>Cardueae</taxon>
        <taxon>Arctiinae</taxon>
        <taxon>Arctium</taxon>
    </lineage>
</organism>
<accession>A0ACB8XK96</accession>
<protein>
    <submittedName>
        <fullName evidence="1">Uncharacterized protein</fullName>
    </submittedName>
</protein>
<keyword evidence="2" id="KW-1185">Reference proteome</keyword>
<dbReference type="Proteomes" id="UP001055879">
    <property type="component" value="Linkage Group LG17"/>
</dbReference>
<evidence type="ECO:0000313" key="1">
    <source>
        <dbReference type="EMBL" id="KAI3667667.1"/>
    </source>
</evidence>
<comment type="caution">
    <text evidence="1">The sequence shown here is derived from an EMBL/GenBank/DDBJ whole genome shotgun (WGS) entry which is preliminary data.</text>
</comment>
<evidence type="ECO:0000313" key="2">
    <source>
        <dbReference type="Proteomes" id="UP001055879"/>
    </source>
</evidence>
<proteinExistence type="predicted"/>
<reference evidence="2" key="1">
    <citation type="journal article" date="2022" name="Mol. Ecol. Resour.">
        <title>The genomes of chicory, endive, great burdock and yacon provide insights into Asteraceae palaeo-polyploidization history and plant inulin production.</title>
        <authorList>
            <person name="Fan W."/>
            <person name="Wang S."/>
            <person name="Wang H."/>
            <person name="Wang A."/>
            <person name="Jiang F."/>
            <person name="Liu H."/>
            <person name="Zhao H."/>
            <person name="Xu D."/>
            <person name="Zhang Y."/>
        </authorList>
    </citation>
    <scope>NUCLEOTIDE SEQUENCE [LARGE SCALE GENOMIC DNA]</scope>
    <source>
        <strain evidence="2">cv. Niubang</strain>
    </source>
</reference>
<sequence>MITQLNHPAFNEFICVFSKLTSNPSNHVLLKRKVQLWLKLLMRQQLQLQLSRHREVDHHHHDRRWRCTPDDICRGNGDQLRCRGWKRVQVWRQLQVRSLQLLSDEWQNDPNKGSLCV</sequence>
<name>A0ACB8XK96_ARCLA</name>
<dbReference type="EMBL" id="CM042063">
    <property type="protein sequence ID" value="KAI3667667.1"/>
    <property type="molecule type" value="Genomic_DNA"/>
</dbReference>
<gene>
    <name evidence="1" type="ORF">L6452_42736</name>
</gene>
<reference evidence="1 2" key="2">
    <citation type="journal article" date="2022" name="Mol. Ecol. Resour.">
        <title>The genomes of chicory, endive, great burdock and yacon provide insights into Asteraceae paleo-polyploidization history and plant inulin production.</title>
        <authorList>
            <person name="Fan W."/>
            <person name="Wang S."/>
            <person name="Wang H."/>
            <person name="Wang A."/>
            <person name="Jiang F."/>
            <person name="Liu H."/>
            <person name="Zhao H."/>
            <person name="Xu D."/>
            <person name="Zhang Y."/>
        </authorList>
    </citation>
    <scope>NUCLEOTIDE SEQUENCE [LARGE SCALE GENOMIC DNA]</scope>
    <source>
        <strain evidence="2">cv. Niubang</strain>
    </source>
</reference>